<sequence>MGGIQTVFAICDLVASILIMALAVFNFLANFFWGWTSVWAAMGPFFQFAMGLGLFFYVIWRPAFISKWFPFMENWFGYGITIIYLSASLTSGYWIGAVIAVLTLILGICYVVFYFTKCVDKHGPLKGGGASTGSSTGSSTASAPTAQAEAAQVEAAPASQ</sequence>
<keyword evidence="2 6" id="KW-0812">Transmembrane</keyword>
<feature type="region of interest" description="Disordered" evidence="5">
    <location>
        <begin position="127"/>
        <end position="160"/>
    </location>
</feature>
<dbReference type="InterPro" id="IPR013714">
    <property type="entry name" value="Golgi_TVP15"/>
</dbReference>
<dbReference type="Proteomes" id="UP001281761">
    <property type="component" value="Unassembled WGS sequence"/>
</dbReference>
<feature type="transmembrane region" description="Helical" evidence="6">
    <location>
        <begin position="71"/>
        <end position="87"/>
    </location>
</feature>
<keyword evidence="4 6" id="KW-0472">Membrane</keyword>
<dbReference type="EMBL" id="JARBJD010000019">
    <property type="protein sequence ID" value="KAK2960921.1"/>
    <property type="molecule type" value="Genomic_DNA"/>
</dbReference>
<reference evidence="7 8" key="1">
    <citation type="journal article" date="2022" name="bioRxiv">
        <title>Genomics of Preaxostyla Flagellates Illuminates Evolutionary Transitions and the Path Towards Mitochondrial Loss.</title>
        <authorList>
            <person name="Novak L.V.F."/>
            <person name="Treitli S.C."/>
            <person name="Pyrih J."/>
            <person name="Halakuc P."/>
            <person name="Pipaliya S.V."/>
            <person name="Vacek V."/>
            <person name="Brzon O."/>
            <person name="Soukal P."/>
            <person name="Eme L."/>
            <person name="Dacks J.B."/>
            <person name="Karnkowska A."/>
            <person name="Elias M."/>
            <person name="Hampl V."/>
        </authorList>
    </citation>
    <scope>NUCLEOTIDE SEQUENCE [LARGE SCALE GENOMIC DNA]</scope>
    <source>
        <strain evidence="7">NAU3</strain>
        <tissue evidence="7">Gut</tissue>
    </source>
</reference>
<feature type="compositionally biased region" description="Low complexity" evidence="5">
    <location>
        <begin position="132"/>
        <end position="160"/>
    </location>
</feature>
<keyword evidence="8" id="KW-1185">Reference proteome</keyword>
<feature type="transmembrane region" description="Helical" evidence="6">
    <location>
        <begin position="39"/>
        <end position="59"/>
    </location>
</feature>
<evidence type="ECO:0000256" key="6">
    <source>
        <dbReference type="SAM" id="Phobius"/>
    </source>
</evidence>
<protein>
    <submittedName>
        <fullName evidence="7">Uncharacterized protein</fullName>
    </submittedName>
</protein>
<name>A0ABQ9YB80_9EUKA</name>
<evidence type="ECO:0000313" key="8">
    <source>
        <dbReference type="Proteomes" id="UP001281761"/>
    </source>
</evidence>
<evidence type="ECO:0000256" key="3">
    <source>
        <dbReference type="ARBA" id="ARBA00022989"/>
    </source>
</evidence>
<organism evidence="7 8">
    <name type="scientific">Blattamonas nauphoetae</name>
    <dbReference type="NCBI Taxonomy" id="2049346"/>
    <lineage>
        <taxon>Eukaryota</taxon>
        <taxon>Metamonada</taxon>
        <taxon>Preaxostyla</taxon>
        <taxon>Oxymonadida</taxon>
        <taxon>Blattamonas</taxon>
    </lineage>
</organism>
<keyword evidence="3 6" id="KW-1133">Transmembrane helix</keyword>
<comment type="subcellular location">
    <subcellularLocation>
        <location evidence="1">Membrane</location>
        <topology evidence="1">Multi-pass membrane protein</topology>
    </subcellularLocation>
</comment>
<accession>A0ABQ9YB80</accession>
<evidence type="ECO:0000256" key="1">
    <source>
        <dbReference type="ARBA" id="ARBA00004141"/>
    </source>
</evidence>
<feature type="transmembrane region" description="Helical" evidence="6">
    <location>
        <begin position="7"/>
        <end position="33"/>
    </location>
</feature>
<gene>
    <name evidence="7" type="ORF">BLNAU_4008</name>
</gene>
<evidence type="ECO:0000256" key="5">
    <source>
        <dbReference type="SAM" id="MobiDB-lite"/>
    </source>
</evidence>
<comment type="caution">
    <text evidence="7">The sequence shown here is derived from an EMBL/GenBank/DDBJ whole genome shotgun (WGS) entry which is preliminary data.</text>
</comment>
<evidence type="ECO:0000256" key="2">
    <source>
        <dbReference type="ARBA" id="ARBA00022692"/>
    </source>
</evidence>
<evidence type="ECO:0000313" key="7">
    <source>
        <dbReference type="EMBL" id="KAK2960921.1"/>
    </source>
</evidence>
<feature type="transmembrane region" description="Helical" evidence="6">
    <location>
        <begin position="93"/>
        <end position="116"/>
    </location>
</feature>
<evidence type="ECO:0000256" key="4">
    <source>
        <dbReference type="ARBA" id="ARBA00023136"/>
    </source>
</evidence>
<dbReference type="Pfam" id="PF08507">
    <property type="entry name" value="COPI_assoc"/>
    <property type="match status" value="1"/>
</dbReference>
<proteinExistence type="predicted"/>